<evidence type="ECO:0000313" key="8">
    <source>
        <dbReference type="Proteomes" id="UP000193218"/>
    </source>
</evidence>
<evidence type="ECO:0000256" key="6">
    <source>
        <dbReference type="SAM" id="MobiDB-lite"/>
    </source>
</evidence>
<protein>
    <recommendedName>
        <fullName evidence="9">Transcription factor domain-containing protein</fullName>
    </recommendedName>
</protein>
<evidence type="ECO:0000313" key="7">
    <source>
        <dbReference type="EMBL" id="ORX40206.1"/>
    </source>
</evidence>
<feature type="region of interest" description="Disordered" evidence="6">
    <location>
        <begin position="87"/>
        <end position="107"/>
    </location>
</feature>
<evidence type="ECO:0000256" key="3">
    <source>
        <dbReference type="ARBA" id="ARBA00023125"/>
    </source>
</evidence>
<dbReference type="GO" id="GO:0000976">
    <property type="term" value="F:transcription cis-regulatory region binding"/>
    <property type="evidence" value="ECO:0007669"/>
    <property type="project" value="TreeGrafter"/>
</dbReference>
<organism evidence="7 8">
    <name type="scientific">Kockovaella imperatae</name>
    <dbReference type="NCBI Taxonomy" id="4999"/>
    <lineage>
        <taxon>Eukaryota</taxon>
        <taxon>Fungi</taxon>
        <taxon>Dikarya</taxon>
        <taxon>Basidiomycota</taxon>
        <taxon>Agaricomycotina</taxon>
        <taxon>Tremellomycetes</taxon>
        <taxon>Tremellales</taxon>
        <taxon>Cuniculitremaceae</taxon>
        <taxon>Kockovaella</taxon>
    </lineage>
</organism>
<dbReference type="GeneID" id="33556667"/>
<dbReference type="GO" id="GO:0005634">
    <property type="term" value="C:nucleus"/>
    <property type="evidence" value="ECO:0007669"/>
    <property type="project" value="UniProtKB-SubCell"/>
</dbReference>
<comment type="subcellular location">
    <subcellularLocation>
        <location evidence="1">Nucleus</location>
    </subcellularLocation>
</comment>
<evidence type="ECO:0000256" key="1">
    <source>
        <dbReference type="ARBA" id="ARBA00004123"/>
    </source>
</evidence>
<dbReference type="EMBL" id="NBSH01000002">
    <property type="protein sequence ID" value="ORX40206.1"/>
    <property type="molecule type" value="Genomic_DNA"/>
</dbReference>
<evidence type="ECO:0000256" key="2">
    <source>
        <dbReference type="ARBA" id="ARBA00023015"/>
    </source>
</evidence>
<evidence type="ECO:0000256" key="5">
    <source>
        <dbReference type="ARBA" id="ARBA00023242"/>
    </source>
</evidence>
<accession>A0A1Y1URX8</accession>
<dbReference type="Proteomes" id="UP000193218">
    <property type="component" value="Unassembled WGS sequence"/>
</dbReference>
<keyword evidence="4" id="KW-0804">Transcription</keyword>
<dbReference type="PANTHER" id="PTHR31845:SF17">
    <property type="entry name" value="ZN(II)2CYS6 TRANSCRIPTION FACTOR (EUROFUNG)"/>
    <property type="match status" value="1"/>
</dbReference>
<comment type="caution">
    <text evidence="7">The sequence shown here is derived from an EMBL/GenBank/DDBJ whole genome shotgun (WGS) entry which is preliminary data.</text>
</comment>
<dbReference type="InterPro" id="IPR051089">
    <property type="entry name" value="prtT"/>
</dbReference>
<dbReference type="GO" id="GO:0000981">
    <property type="term" value="F:DNA-binding transcription factor activity, RNA polymerase II-specific"/>
    <property type="evidence" value="ECO:0007669"/>
    <property type="project" value="TreeGrafter"/>
</dbReference>
<keyword evidence="3" id="KW-0238">DNA-binding</keyword>
<dbReference type="AlphaFoldDB" id="A0A1Y1URX8"/>
<dbReference type="RefSeq" id="XP_021873991.1">
    <property type="nucleotide sequence ID" value="XM_022014859.1"/>
</dbReference>
<dbReference type="PANTHER" id="PTHR31845">
    <property type="entry name" value="FINGER DOMAIN PROTEIN, PUTATIVE-RELATED"/>
    <property type="match status" value="1"/>
</dbReference>
<evidence type="ECO:0008006" key="9">
    <source>
        <dbReference type="Google" id="ProtNLM"/>
    </source>
</evidence>
<gene>
    <name evidence="7" type="ORF">BD324DRAFT_616868</name>
</gene>
<keyword evidence="8" id="KW-1185">Reference proteome</keyword>
<dbReference type="InParanoid" id="A0A1Y1URX8"/>
<sequence>MLRHQHPSASMNITRDNHATAGQSIIHTSSSIYQQPYTYTLGPLTNNSVSVVEDSGTEDVEASHYMSKLFDNDRDCLVSARLPEDAVASSTNRKRRRQSTETSAGRRGLDPVQANICSEEIGKSLYLSFFAGCHASMPIYDPEYDTWSSLAKDSPLSLAVILFVAQRINDAKSGPSVLQGRLRAHAESFIRDLIFESDLNLRTIQALVIFASWIENPWRVTRGSSYTQCSL</sequence>
<evidence type="ECO:0000256" key="4">
    <source>
        <dbReference type="ARBA" id="ARBA00023163"/>
    </source>
</evidence>
<proteinExistence type="predicted"/>
<keyword evidence="2" id="KW-0805">Transcription regulation</keyword>
<keyword evidence="5" id="KW-0539">Nucleus</keyword>
<name>A0A1Y1URX8_9TREE</name>
<reference evidence="7 8" key="1">
    <citation type="submission" date="2017-03" db="EMBL/GenBank/DDBJ databases">
        <title>Widespread Adenine N6-methylation of Active Genes in Fungi.</title>
        <authorList>
            <consortium name="DOE Joint Genome Institute"/>
            <person name="Mondo S.J."/>
            <person name="Dannebaum R.O."/>
            <person name="Kuo R.C."/>
            <person name="Louie K.B."/>
            <person name="Bewick A.J."/>
            <person name="Labutti K."/>
            <person name="Haridas S."/>
            <person name="Kuo A."/>
            <person name="Salamov A."/>
            <person name="Ahrendt S.R."/>
            <person name="Lau R."/>
            <person name="Bowen B.P."/>
            <person name="Lipzen A."/>
            <person name="Sullivan W."/>
            <person name="Andreopoulos W.B."/>
            <person name="Clum A."/>
            <person name="Lindquist E."/>
            <person name="Daum C."/>
            <person name="Northen T.R."/>
            <person name="Ramamoorthy G."/>
            <person name="Schmitz R.J."/>
            <person name="Gryganskyi A."/>
            <person name="Culley D."/>
            <person name="Magnuson J."/>
            <person name="James T.Y."/>
            <person name="O'Malley M.A."/>
            <person name="Stajich J.E."/>
            <person name="Spatafora J.W."/>
            <person name="Visel A."/>
            <person name="Grigoriev I.V."/>
        </authorList>
    </citation>
    <scope>NUCLEOTIDE SEQUENCE [LARGE SCALE GENOMIC DNA]</scope>
    <source>
        <strain evidence="7 8">NRRL Y-17943</strain>
    </source>
</reference>